<reference evidence="14" key="2">
    <citation type="submission" date="2025-08" db="UniProtKB">
        <authorList>
            <consortium name="RefSeq"/>
        </authorList>
    </citation>
    <scope>IDENTIFICATION</scope>
    <source>
        <tissue evidence="14">Leaf</tissue>
    </source>
</reference>
<dbReference type="SUPFAM" id="SSF53649">
    <property type="entry name" value="Alkaline phosphatase-like"/>
    <property type="match status" value="1"/>
</dbReference>
<dbReference type="GeneID" id="116192312"/>
<evidence type="ECO:0000256" key="1">
    <source>
        <dbReference type="ARBA" id="ARBA00004477"/>
    </source>
</evidence>
<dbReference type="InterPro" id="IPR017850">
    <property type="entry name" value="Alkaline_phosphatase_core_sf"/>
</dbReference>
<keyword evidence="9 11" id="KW-0472">Membrane</keyword>
<feature type="transmembrane region" description="Helical" evidence="11">
    <location>
        <begin position="697"/>
        <end position="718"/>
    </location>
</feature>
<keyword evidence="7" id="KW-0256">Endoplasmic reticulum</keyword>
<feature type="transmembrane region" description="Helical" evidence="11">
    <location>
        <begin position="931"/>
        <end position="959"/>
    </location>
</feature>
<reference evidence="13" key="1">
    <citation type="journal article" date="2020" name="Plant Biotechnol. J.">
        <title>The pomegranate (Punica granatum L.) draft genome dissects genetic divergence between soft- and hard-seeded cultivars.</title>
        <authorList>
            <person name="Luo X."/>
            <person name="Li H."/>
            <person name="Wu Z."/>
            <person name="Yao W."/>
            <person name="Zhao P."/>
            <person name="Cao D."/>
            <person name="Yu H."/>
            <person name="Li K."/>
            <person name="Poudel K."/>
            <person name="Zhao D."/>
            <person name="Zhang F."/>
            <person name="Xia X."/>
            <person name="Chen L."/>
            <person name="Wang Q."/>
            <person name="Jing D."/>
            <person name="Cao S."/>
        </authorList>
    </citation>
    <scope>NUCLEOTIDE SEQUENCE [LARGE SCALE GENOMIC DNA]</scope>
    <source>
        <strain evidence="13">cv. Tunisia</strain>
    </source>
</reference>
<feature type="transmembrane region" description="Helical" evidence="11">
    <location>
        <begin position="810"/>
        <end position="837"/>
    </location>
</feature>
<feature type="transmembrane region" description="Helical" evidence="11">
    <location>
        <begin position="849"/>
        <end position="872"/>
    </location>
</feature>
<evidence type="ECO:0000256" key="7">
    <source>
        <dbReference type="ARBA" id="ARBA00022824"/>
    </source>
</evidence>
<comment type="pathway">
    <text evidence="2">Glycolipid biosynthesis; glycosylphosphatidylinositol-anchor biosynthesis.</text>
</comment>
<evidence type="ECO:0000256" key="2">
    <source>
        <dbReference type="ARBA" id="ARBA00004687"/>
    </source>
</evidence>
<evidence type="ECO:0000256" key="10">
    <source>
        <dbReference type="ARBA" id="ARBA00023180"/>
    </source>
</evidence>
<comment type="similarity">
    <text evidence="3">Belongs to the PIGG/PIGN/PIGO family. PIGG subfamily.</text>
</comment>
<evidence type="ECO:0000256" key="3">
    <source>
        <dbReference type="ARBA" id="ARBA00005315"/>
    </source>
</evidence>
<keyword evidence="10" id="KW-0325">Glycoprotein</keyword>
<evidence type="ECO:0000259" key="12">
    <source>
        <dbReference type="Pfam" id="PF19316"/>
    </source>
</evidence>
<feature type="transmembrane region" description="Helical" evidence="11">
    <location>
        <begin position="777"/>
        <end position="798"/>
    </location>
</feature>
<dbReference type="PANTHER" id="PTHR23072">
    <property type="entry name" value="PHOSPHATIDYLINOSITOL GLYCAN-RELATED"/>
    <property type="match status" value="1"/>
</dbReference>
<feature type="transmembrane region" description="Helical" evidence="11">
    <location>
        <begin position="892"/>
        <end position="916"/>
    </location>
</feature>
<dbReference type="Pfam" id="PF01663">
    <property type="entry name" value="Phosphodiest"/>
    <property type="match status" value="1"/>
</dbReference>
<keyword evidence="5 14" id="KW-0808">Transferase</keyword>
<name>A0A6P8BZW7_PUNGR</name>
<keyword evidence="8 11" id="KW-1133">Transmembrane helix</keyword>
<dbReference type="OrthoDB" id="272139at2759"/>
<dbReference type="CDD" id="cd16024">
    <property type="entry name" value="GPI_EPT_2"/>
    <property type="match status" value="1"/>
</dbReference>
<feature type="domain" description="GPI ethanolamine phosphate transferase 2 C-terminal" evidence="12">
    <location>
        <begin position="524"/>
        <end position="954"/>
    </location>
</feature>
<dbReference type="Proteomes" id="UP000515151">
    <property type="component" value="Chromosome 1"/>
</dbReference>
<keyword evidence="6 11" id="KW-0812">Transmembrane</keyword>
<dbReference type="Pfam" id="PF19316">
    <property type="entry name" value="PIGO_PIGG"/>
    <property type="match status" value="1"/>
</dbReference>
<protein>
    <submittedName>
        <fullName evidence="14">GPI ethanolamine phosphate transferase 2 isoform X1</fullName>
    </submittedName>
</protein>
<dbReference type="FunFam" id="3.40.720.10:FF:000078">
    <property type="entry name" value="GPI ethanolamine phosphate transferase 2 isoform X4"/>
    <property type="match status" value="1"/>
</dbReference>
<dbReference type="PANTHER" id="PTHR23072:SF0">
    <property type="entry name" value="GPI ETHANOLAMINE PHOSPHATE TRANSFERASE 2"/>
    <property type="match status" value="1"/>
</dbReference>
<dbReference type="Gene3D" id="3.40.720.10">
    <property type="entry name" value="Alkaline Phosphatase, subunit A"/>
    <property type="match status" value="1"/>
</dbReference>
<evidence type="ECO:0000256" key="6">
    <source>
        <dbReference type="ARBA" id="ARBA00022692"/>
    </source>
</evidence>
<evidence type="ECO:0000256" key="4">
    <source>
        <dbReference type="ARBA" id="ARBA00022502"/>
    </source>
</evidence>
<evidence type="ECO:0000256" key="8">
    <source>
        <dbReference type="ARBA" id="ARBA00022989"/>
    </source>
</evidence>
<accession>A0A6P8BZW7</accession>
<dbReference type="InterPro" id="IPR002591">
    <property type="entry name" value="Phosphodiest/P_Trfase"/>
</dbReference>
<keyword evidence="4" id="KW-0337">GPI-anchor biosynthesis</keyword>
<dbReference type="InterPro" id="IPR045687">
    <property type="entry name" value="PIGG/GPI7_C"/>
</dbReference>
<feature type="transmembrane region" description="Helical" evidence="11">
    <location>
        <begin position="476"/>
        <end position="498"/>
    </location>
</feature>
<dbReference type="InterPro" id="IPR039527">
    <property type="entry name" value="PIGG/GPI7"/>
</dbReference>
<keyword evidence="13" id="KW-1185">Reference proteome</keyword>
<evidence type="ECO:0000256" key="11">
    <source>
        <dbReference type="SAM" id="Phobius"/>
    </source>
</evidence>
<feature type="transmembrane region" description="Helical" evidence="11">
    <location>
        <begin position="658"/>
        <end position="677"/>
    </location>
</feature>
<proteinExistence type="inferred from homology"/>
<sequence length="970" mass="107368">MDHKMNHSLSCSRFTTLTVAAVLIQLVGLSLFIFGFFPIKPALSGISGPESFRPPWDDVGKNRSVAALPPEQLRRLYQELSELPSSFDRLILMVIDGLPAEFILGKDGDHPKKAFVEAMPYTQTLLSTGVAVGFHAKAAPPTVTMPCLKAMVSGAIPGYLDVVYNFNTQALQDDNIIGQLFRTGRKIWMFGDDTWLKLFPGLFTRTDGVSSFFVKDTVEVDRNVSRHLGDELMRDDWDIMILHYLGLDHVGHIGGRKSVLMAPKLKEMDEVIERIHSTSQMQDEDKGRTLLVIVSDHGMTEDGNHGGSSYEETDSLALFIGLKDQMHGLAGQQSITVDQVDIAPTLAALFNVPIPKNNIGVLIQDTLDFMSEEQQLRAMELNSWQLLSLLQVQLPGMRCINFNKELVVSKCSGSVEKKFCCLYQNAAALHRSWVSKKMSMSNRRKDYIRAAAAYHEFLKTASEWLARRVTDKPVGLLALGVSAMLLSSVILLGLLFHLNKAVSIEGEANLLKRESRPHLRGLDEFFIVVATVGHAISMGSSSMVEEEQYNWHFLTSTLCLLLLREALQVFPAVRMQHPSHNERAGCQFYSVLALIISGRIMRGWHQGGVNWTNLPDISKWLELRGNEYVKYTQIVAFVLVMSLGLFALSLIWKRIKEVLAIMFSLLVPGLLVLKHVIEFQDNTVTSSGSGATLSAQKIYTTLMIISVGTIVAFPWFVLTKKNKNSSSCSISSSTSVPSNAIMKVLLHEIRDSLYVIGWALLLCWCLVQLLLQQPVSSMPISILLFQIYLIMLYSSTTGPPYKQWVEVSTLYYLGMVGHYSMGNSNALATIDVAGAFIGTSSYSTLVSGILMFMITYASPMLFLLSILVHISVKDVSVALQGSDSRQLLKAMLGFPCLVPLGLNSVLLAAYTIVLLLMRNHLFVWSVFSPKFLYVAAATVCIDVGVFIVAATVTYAYAIIASTGKPKGQQA</sequence>
<gene>
    <name evidence="14" type="primary">LOC116192312</name>
</gene>
<dbReference type="UniPathway" id="UPA00196"/>
<dbReference type="GO" id="GO:0006506">
    <property type="term" value="P:GPI anchor biosynthetic process"/>
    <property type="evidence" value="ECO:0007669"/>
    <property type="project" value="UniProtKB-UniPathway"/>
</dbReference>
<evidence type="ECO:0000256" key="5">
    <source>
        <dbReference type="ARBA" id="ARBA00022679"/>
    </source>
</evidence>
<organism evidence="13 14">
    <name type="scientific">Punica granatum</name>
    <name type="common">Pomegranate</name>
    <dbReference type="NCBI Taxonomy" id="22663"/>
    <lineage>
        <taxon>Eukaryota</taxon>
        <taxon>Viridiplantae</taxon>
        <taxon>Streptophyta</taxon>
        <taxon>Embryophyta</taxon>
        <taxon>Tracheophyta</taxon>
        <taxon>Spermatophyta</taxon>
        <taxon>Magnoliopsida</taxon>
        <taxon>eudicotyledons</taxon>
        <taxon>Gunneridae</taxon>
        <taxon>Pentapetalae</taxon>
        <taxon>rosids</taxon>
        <taxon>malvids</taxon>
        <taxon>Myrtales</taxon>
        <taxon>Lythraceae</taxon>
        <taxon>Punica</taxon>
    </lineage>
</organism>
<dbReference type="GO" id="GO:0005789">
    <property type="term" value="C:endoplasmic reticulum membrane"/>
    <property type="evidence" value="ECO:0007669"/>
    <property type="project" value="UniProtKB-SubCell"/>
</dbReference>
<evidence type="ECO:0000256" key="9">
    <source>
        <dbReference type="ARBA" id="ARBA00023136"/>
    </source>
</evidence>
<evidence type="ECO:0000313" key="14">
    <source>
        <dbReference type="RefSeq" id="XP_031376697.1"/>
    </source>
</evidence>
<feature type="transmembrane region" description="Helical" evidence="11">
    <location>
        <begin position="631"/>
        <end position="651"/>
    </location>
</feature>
<feature type="transmembrane region" description="Helical" evidence="11">
    <location>
        <begin position="14"/>
        <end position="37"/>
    </location>
</feature>
<dbReference type="RefSeq" id="XP_031376697.1">
    <property type="nucleotide sequence ID" value="XM_031520837.1"/>
</dbReference>
<evidence type="ECO:0000313" key="13">
    <source>
        <dbReference type="Proteomes" id="UP000515151"/>
    </source>
</evidence>
<dbReference type="InterPro" id="IPR037674">
    <property type="entry name" value="PIG-G_N"/>
</dbReference>
<comment type="subcellular location">
    <subcellularLocation>
        <location evidence="1">Endoplasmic reticulum membrane</location>
        <topology evidence="1">Multi-pass membrane protein</topology>
    </subcellularLocation>
</comment>
<dbReference type="GO" id="GO:0051267">
    <property type="term" value="F:CP2 mannose-ethanolamine phosphotransferase activity"/>
    <property type="evidence" value="ECO:0007669"/>
    <property type="project" value="TreeGrafter"/>
</dbReference>
<feature type="transmembrane region" description="Helical" evidence="11">
    <location>
        <begin position="752"/>
        <end position="771"/>
    </location>
</feature>
<dbReference type="AlphaFoldDB" id="A0A6P8BZW7"/>